<proteinExistence type="predicted"/>
<dbReference type="AlphaFoldDB" id="A0A7R9P3W7"/>
<sequence length="118" mass="13641">MRRSHVELRVRSTNRKSFVLYVDGFPLRNEFLHSFKISGGFIMNCCPLIKRYSRNRLDYGRWERSEFNPGQSQLSGLVTPKLTSLECLLGNDRPVFNYICTGLSCPTLVLWVPAKSPR</sequence>
<protein>
    <submittedName>
        <fullName evidence="1">(California timema) hypothetical protein</fullName>
    </submittedName>
</protein>
<gene>
    <name evidence="1" type="ORF">TCMB3V08_LOCUS1931</name>
</gene>
<dbReference type="EMBL" id="OE179574">
    <property type="protein sequence ID" value="CAD7569187.1"/>
    <property type="molecule type" value="Genomic_DNA"/>
</dbReference>
<organism evidence="1">
    <name type="scientific">Timema californicum</name>
    <name type="common">California timema</name>
    <name type="synonym">Walking stick</name>
    <dbReference type="NCBI Taxonomy" id="61474"/>
    <lineage>
        <taxon>Eukaryota</taxon>
        <taxon>Metazoa</taxon>
        <taxon>Ecdysozoa</taxon>
        <taxon>Arthropoda</taxon>
        <taxon>Hexapoda</taxon>
        <taxon>Insecta</taxon>
        <taxon>Pterygota</taxon>
        <taxon>Neoptera</taxon>
        <taxon>Polyneoptera</taxon>
        <taxon>Phasmatodea</taxon>
        <taxon>Timematodea</taxon>
        <taxon>Timematoidea</taxon>
        <taxon>Timematidae</taxon>
        <taxon>Timema</taxon>
    </lineage>
</organism>
<accession>A0A7R9P3W7</accession>
<reference evidence="1" key="1">
    <citation type="submission" date="2020-11" db="EMBL/GenBank/DDBJ databases">
        <authorList>
            <person name="Tran Van P."/>
        </authorList>
    </citation>
    <scope>NUCLEOTIDE SEQUENCE</scope>
</reference>
<evidence type="ECO:0000313" key="1">
    <source>
        <dbReference type="EMBL" id="CAD7569187.1"/>
    </source>
</evidence>
<name>A0A7R9P3W7_TIMCA</name>